<dbReference type="AlphaFoldDB" id="A0A4U8W163"/>
<keyword evidence="1" id="KW-0812">Transmembrane</keyword>
<evidence type="ECO:0000256" key="1">
    <source>
        <dbReference type="SAM" id="Phobius"/>
    </source>
</evidence>
<accession>A0A4U8W163</accession>
<keyword evidence="1" id="KW-1133">Transmembrane helix</keyword>
<evidence type="ECO:0000313" key="2">
    <source>
        <dbReference type="EMBL" id="VFA98114.1"/>
    </source>
</evidence>
<gene>
    <name evidence="2" type="ORF">NCTC10797_01879</name>
</gene>
<feature type="transmembrane region" description="Helical" evidence="1">
    <location>
        <begin position="12"/>
        <end position="35"/>
    </location>
</feature>
<name>A0A4U8W163_9NOCA</name>
<keyword evidence="1" id="KW-0472">Membrane</keyword>
<dbReference type="Proteomes" id="UP000290439">
    <property type="component" value="Chromosome"/>
</dbReference>
<dbReference type="EMBL" id="LR215973">
    <property type="protein sequence ID" value="VFA98114.1"/>
    <property type="molecule type" value="Genomic_DNA"/>
</dbReference>
<protein>
    <submittedName>
        <fullName evidence="2">Uncharacterized protein</fullName>
    </submittedName>
</protein>
<evidence type="ECO:0000313" key="3">
    <source>
        <dbReference type="Proteomes" id="UP000290439"/>
    </source>
</evidence>
<proteinExistence type="predicted"/>
<organism evidence="2 3">
    <name type="scientific">Nocardia cyriacigeorgica</name>
    <dbReference type="NCBI Taxonomy" id="135487"/>
    <lineage>
        <taxon>Bacteria</taxon>
        <taxon>Bacillati</taxon>
        <taxon>Actinomycetota</taxon>
        <taxon>Actinomycetes</taxon>
        <taxon>Mycobacteriales</taxon>
        <taxon>Nocardiaceae</taxon>
        <taxon>Nocardia</taxon>
    </lineage>
</organism>
<reference evidence="2 3" key="1">
    <citation type="submission" date="2019-02" db="EMBL/GenBank/DDBJ databases">
        <authorList>
            <consortium name="Pathogen Informatics"/>
        </authorList>
    </citation>
    <scope>NUCLEOTIDE SEQUENCE [LARGE SCALE GENOMIC DNA]</scope>
    <source>
        <strain evidence="2 3">3012STDY6756504</strain>
    </source>
</reference>
<sequence length="36" mass="3766">MVHPTVVPSNPIEAILMALSWLICSISAGEGCAIIQ</sequence>